<sequence>MFVETQRTVLRNFAEKDLQDVWEYSSQKGMEMAGLLPHCSVAESEKALKKDLQNPNKYAIVCRSSDKVIGYLLVKEDSEEHRADTKEFGCVLNSAYRQQGIMTEVILAVLQKLFEQEISYVWACCFQENLASKRMIEKCGFSFRQEGTYFAKPLRKEYKSFEYVWTKENWLRKNM</sequence>
<dbReference type="Pfam" id="PF13302">
    <property type="entry name" value="Acetyltransf_3"/>
    <property type="match status" value="1"/>
</dbReference>
<organism evidence="2 3">
    <name type="scientific">Caproicibacterium argilliputei</name>
    <dbReference type="NCBI Taxonomy" id="3030016"/>
    <lineage>
        <taxon>Bacteria</taxon>
        <taxon>Bacillati</taxon>
        <taxon>Bacillota</taxon>
        <taxon>Clostridia</taxon>
        <taxon>Eubacteriales</taxon>
        <taxon>Oscillospiraceae</taxon>
        <taxon>Caproicibacterium</taxon>
    </lineage>
</organism>
<evidence type="ECO:0000259" key="1">
    <source>
        <dbReference type="PROSITE" id="PS51186"/>
    </source>
</evidence>
<dbReference type="InterPro" id="IPR016181">
    <property type="entry name" value="Acyl_CoA_acyltransferase"/>
</dbReference>
<evidence type="ECO:0000313" key="3">
    <source>
        <dbReference type="Proteomes" id="UP001300604"/>
    </source>
</evidence>
<dbReference type="Proteomes" id="UP001300604">
    <property type="component" value="Chromosome"/>
</dbReference>
<keyword evidence="3" id="KW-1185">Reference proteome</keyword>
<dbReference type="RefSeq" id="WP_275845322.1">
    <property type="nucleotide sequence ID" value="NZ_CP135996.1"/>
</dbReference>
<dbReference type="InterPro" id="IPR051531">
    <property type="entry name" value="N-acetyltransferase"/>
</dbReference>
<dbReference type="PROSITE" id="PS51186">
    <property type="entry name" value="GNAT"/>
    <property type="match status" value="1"/>
</dbReference>
<accession>A0AA97H1M6</accession>
<gene>
    <name evidence="2" type="ORF">PXC00_09595</name>
</gene>
<reference evidence="2" key="2">
    <citation type="submission" date="2024-06" db="EMBL/GenBank/DDBJ databases">
        <title>Caproicibacterium argilliputei sp. nov, a novel caproic acid producing anaerobic bacterium isolated from pit mud.</title>
        <authorList>
            <person name="Xia S."/>
        </authorList>
    </citation>
    <scope>NUCLEOTIDE SEQUENCE</scope>
    <source>
        <strain evidence="2">ZCY20-5</strain>
    </source>
</reference>
<reference evidence="2" key="1">
    <citation type="submission" date="2023-09" db="EMBL/GenBank/DDBJ databases">
        <authorList>
            <person name="Zeng C."/>
        </authorList>
    </citation>
    <scope>NUCLEOTIDE SEQUENCE</scope>
    <source>
        <strain evidence="2">ZCY20-5</strain>
    </source>
</reference>
<dbReference type="EMBL" id="CP135996">
    <property type="protein sequence ID" value="WOC31472.1"/>
    <property type="molecule type" value="Genomic_DNA"/>
</dbReference>
<feature type="domain" description="N-acetyltransferase" evidence="1">
    <location>
        <begin position="8"/>
        <end position="159"/>
    </location>
</feature>
<dbReference type="Gene3D" id="3.40.630.30">
    <property type="match status" value="1"/>
</dbReference>
<evidence type="ECO:0000313" key="2">
    <source>
        <dbReference type="EMBL" id="WOC31472.1"/>
    </source>
</evidence>
<dbReference type="AlphaFoldDB" id="A0AA97H1M6"/>
<dbReference type="PANTHER" id="PTHR43792">
    <property type="entry name" value="GNAT FAMILY, PUTATIVE (AFU_ORTHOLOGUE AFUA_3G00765)-RELATED-RELATED"/>
    <property type="match status" value="1"/>
</dbReference>
<dbReference type="SUPFAM" id="SSF55729">
    <property type="entry name" value="Acyl-CoA N-acyltransferases (Nat)"/>
    <property type="match status" value="1"/>
</dbReference>
<proteinExistence type="predicted"/>
<dbReference type="InterPro" id="IPR000182">
    <property type="entry name" value="GNAT_dom"/>
</dbReference>
<dbReference type="GO" id="GO:0016747">
    <property type="term" value="F:acyltransferase activity, transferring groups other than amino-acyl groups"/>
    <property type="evidence" value="ECO:0007669"/>
    <property type="project" value="InterPro"/>
</dbReference>
<name>A0AA97H1M6_9FIRM</name>
<protein>
    <submittedName>
        <fullName evidence="2">GNAT family N-acetyltransferase</fullName>
    </submittedName>
</protein>
<dbReference type="KEGG" id="carl:PXC00_09595"/>